<organism evidence="2 3">
    <name type="scientific">Vitis vinifera</name>
    <name type="common">Grape</name>
    <dbReference type="NCBI Taxonomy" id="29760"/>
    <lineage>
        <taxon>Eukaryota</taxon>
        <taxon>Viridiplantae</taxon>
        <taxon>Streptophyta</taxon>
        <taxon>Embryophyta</taxon>
        <taxon>Tracheophyta</taxon>
        <taxon>Spermatophyta</taxon>
        <taxon>Magnoliopsida</taxon>
        <taxon>eudicotyledons</taxon>
        <taxon>Gunneridae</taxon>
        <taxon>Pentapetalae</taxon>
        <taxon>rosids</taxon>
        <taxon>Vitales</taxon>
        <taxon>Vitaceae</taxon>
        <taxon>Viteae</taxon>
        <taxon>Vitis</taxon>
    </lineage>
</organism>
<protein>
    <submittedName>
        <fullName evidence="2">Uncharacterized protein</fullName>
    </submittedName>
</protein>
<evidence type="ECO:0000313" key="3">
    <source>
        <dbReference type="Proteomes" id="UP000288805"/>
    </source>
</evidence>
<accession>A0A438J7L5</accession>
<name>A0A438J7L5_VITVI</name>
<dbReference type="EMBL" id="QGNW01000058">
    <property type="protein sequence ID" value="RVX04941.1"/>
    <property type="molecule type" value="Genomic_DNA"/>
</dbReference>
<comment type="caution">
    <text evidence="2">The sequence shown here is derived from an EMBL/GenBank/DDBJ whole genome shotgun (WGS) entry which is preliminary data.</text>
</comment>
<dbReference type="Proteomes" id="UP000288805">
    <property type="component" value="Unassembled WGS sequence"/>
</dbReference>
<proteinExistence type="predicted"/>
<evidence type="ECO:0000256" key="1">
    <source>
        <dbReference type="SAM" id="MobiDB-lite"/>
    </source>
</evidence>
<gene>
    <name evidence="2" type="ORF">CK203_019165</name>
</gene>
<reference evidence="2 3" key="1">
    <citation type="journal article" date="2018" name="PLoS Genet.">
        <title>Population sequencing reveals clonal diversity and ancestral inbreeding in the grapevine cultivar Chardonnay.</title>
        <authorList>
            <person name="Roach M.J."/>
            <person name="Johnson D.L."/>
            <person name="Bohlmann J."/>
            <person name="van Vuuren H.J."/>
            <person name="Jones S.J."/>
            <person name="Pretorius I.S."/>
            <person name="Schmidt S.A."/>
            <person name="Borneman A.R."/>
        </authorList>
    </citation>
    <scope>NUCLEOTIDE SEQUENCE [LARGE SCALE GENOMIC DNA]</scope>
    <source>
        <strain evidence="3">cv. Chardonnay</strain>
        <tissue evidence="2">Leaf</tissue>
    </source>
</reference>
<sequence length="94" mass="10459">MRVLQSLEETQKTVAALSSGRVTTTAAQRENHAKWIPGVGETSGGWMASDETRRGGNGEWCGGRRVEMPVFTGENLDSWIFRADRYFATYGLME</sequence>
<evidence type="ECO:0000313" key="2">
    <source>
        <dbReference type="EMBL" id="RVX04941.1"/>
    </source>
</evidence>
<feature type="region of interest" description="Disordered" evidence="1">
    <location>
        <begin position="38"/>
        <end position="58"/>
    </location>
</feature>
<dbReference type="AlphaFoldDB" id="A0A438J7L5"/>